<sequence length="287" mass="31029">MFRSIALGGGGVRGAVHIGGLRALSERQPLEFPDGIYGCSVGSIIATGLAFGVTVDQLESMLYTEFVLSSFVPPISLAAAMSFQTKKGMFPMDLLEETILRGFDRLGIDLRGKVIADAPRKLWILATNLTTRKSTLLTGQVPVLAAIKASSCIPFVYQPQVIYNQVFLDGGVSCDCIVSVVPKGTLVFHLGYSQGPLIPSVVETLSISDFFRNVYASVREGVRPLYPNVLVFDEPKLGPLSDVNDAEKKYMLETGYEQASRFLSKFPSQEPVERGPGDPLSKVGDTA</sequence>
<accession>A0A6C0JJB1</accession>
<dbReference type="SUPFAM" id="SSF52151">
    <property type="entry name" value="FabD/lysophospholipase-like"/>
    <property type="match status" value="1"/>
</dbReference>
<dbReference type="PROSITE" id="PS51635">
    <property type="entry name" value="PNPLA"/>
    <property type="match status" value="1"/>
</dbReference>
<dbReference type="InterPro" id="IPR002641">
    <property type="entry name" value="PNPLA_dom"/>
</dbReference>
<dbReference type="InterPro" id="IPR016035">
    <property type="entry name" value="Acyl_Trfase/lysoPLipase"/>
</dbReference>
<evidence type="ECO:0000313" key="6">
    <source>
        <dbReference type="EMBL" id="QHU04537.1"/>
    </source>
</evidence>
<keyword evidence="1" id="KW-0378">Hydrolase</keyword>
<keyword evidence="2" id="KW-0442">Lipid degradation</keyword>
<dbReference type="GO" id="GO:0016787">
    <property type="term" value="F:hydrolase activity"/>
    <property type="evidence" value="ECO:0007669"/>
    <property type="project" value="UniProtKB-KW"/>
</dbReference>
<evidence type="ECO:0000256" key="3">
    <source>
        <dbReference type="ARBA" id="ARBA00023098"/>
    </source>
</evidence>
<dbReference type="PANTHER" id="PTHR14226:SF78">
    <property type="entry name" value="SLR0060 PROTEIN"/>
    <property type="match status" value="1"/>
</dbReference>
<reference evidence="6" key="1">
    <citation type="journal article" date="2020" name="Nature">
        <title>Giant virus diversity and host interactions through global metagenomics.</title>
        <authorList>
            <person name="Schulz F."/>
            <person name="Roux S."/>
            <person name="Paez-Espino D."/>
            <person name="Jungbluth S."/>
            <person name="Walsh D.A."/>
            <person name="Denef V.J."/>
            <person name="McMahon K.D."/>
            <person name="Konstantinidis K.T."/>
            <person name="Eloe-Fadrosh E.A."/>
            <person name="Kyrpides N.C."/>
            <person name="Woyke T."/>
        </authorList>
    </citation>
    <scope>NUCLEOTIDE SEQUENCE</scope>
    <source>
        <strain evidence="6">GVMAG-M-3300027708-51</strain>
    </source>
</reference>
<keyword evidence="3" id="KW-0443">Lipid metabolism</keyword>
<feature type="domain" description="PNPLA" evidence="5">
    <location>
        <begin position="5"/>
        <end position="182"/>
    </location>
</feature>
<dbReference type="AlphaFoldDB" id="A0A6C0JJB1"/>
<evidence type="ECO:0000256" key="4">
    <source>
        <dbReference type="SAM" id="MobiDB-lite"/>
    </source>
</evidence>
<evidence type="ECO:0000259" key="5">
    <source>
        <dbReference type="PROSITE" id="PS51635"/>
    </source>
</evidence>
<protein>
    <recommendedName>
        <fullName evidence="5">PNPLA domain-containing protein</fullName>
    </recommendedName>
</protein>
<feature type="region of interest" description="Disordered" evidence="4">
    <location>
        <begin position="263"/>
        <end position="287"/>
    </location>
</feature>
<dbReference type="EMBL" id="MN740401">
    <property type="protein sequence ID" value="QHU04537.1"/>
    <property type="molecule type" value="Genomic_DNA"/>
</dbReference>
<dbReference type="InterPro" id="IPR050301">
    <property type="entry name" value="NTE"/>
</dbReference>
<dbReference type="PANTHER" id="PTHR14226">
    <property type="entry name" value="NEUROPATHY TARGET ESTERASE/SWISS CHEESE D.MELANOGASTER"/>
    <property type="match status" value="1"/>
</dbReference>
<dbReference type="Gene3D" id="3.40.1090.10">
    <property type="entry name" value="Cytosolic phospholipase A2 catalytic domain"/>
    <property type="match status" value="2"/>
</dbReference>
<evidence type="ECO:0000256" key="1">
    <source>
        <dbReference type="ARBA" id="ARBA00022801"/>
    </source>
</evidence>
<dbReference type="Pfam" id="PF01734">
    <property type="entry name" value="Patatin"/>
    <property type="match status" value="1"/>
</dbReference>
<organism evidence="6">
    <name type="scientific">viral metagenome</name>
    <dbReference type="NCBI Taxonomy" id="1070528"/>
    <lineage>
        <taxon>unclassified sequences</taxon>
        <taxon>metagenomes</taxon>
        <taxon>organismal metagenomes</taxon>
    </lineage>
</organism>
<evidence type="ECO:0000256" key="2">
    <source>
        <dbReference type="ARBA" id="ARBA00022963"/>
    </source>
</evidence>
<name>A0A6C0JJB1_9ZZZZ</name>
<proteinExistence type="predicted"/>
<dbReference type="GO" id="GO:0016042">
    <property type="term" value="P:lipid catabolic process"/>
    <property type="evidence" value="ECO:0007669"/>
    <property type="project" value="UniProtKB-KW"/>
</dbReference>